<name>A0ACC1MAQ0_9HYPO</name>
<proteinExistence type="predicted"/>
<accession>A0ACC1MAQ0</accession>
<evidence type="ECO:0000313" key="2">
    <source>
        <dbReference type="Proteomes" id="UP001143910"/>
    </source>
</evidence>
<keyword evidence="2" id="KW-1185">Reference proteome</keyword>
<gene>
    <name evidence="1" type="ORF">NQ176_g11408</name>
</gene>
<organism evidence="1 2">
    <name type="scientific">Zarea fungicola</name>
    <dbReference type="NCBI Taxonomy" id="93591"/>
    <lineage>
        <taxon>Eukaryota</taxon>
        <taxon>Fungi</taxon>
        <taxon>Dikarya</taxon>
        <taxon>Ascomycota</taxon>
        <taxon>Pezizomycotina</taxon>
        <taxon>Sordariomycetes</taxon>
        <taxon>Hypocreomycetidae</taxon>
        <taxon>Hypocreales</taxon>
        <taxon>Cordycipitaceae</taxon>
        <taxon>Zarea</taxon>
    </lineage>
</organism>
<comment type="caution">
    <text evidence="1">The sequence shown here is derived from an EMBL/GenBank/DDBJ whole genome shotgun (WGS) entry which is preliminary data.</text>
</comment>
<reference evidence="1" key="1">
    <citation type="submission" date="2022-08" db="EMBL/GenBank/DDBJ databases">
        <title>Genome Sequence of Lecanicillium fungicola.</title>
        <authorList>
            <person name="Buettner E."/>
        </authorList>
    </citation>
    <scope>NUCLEOTIDE SEQUENCE</scope>
    <source>
        <strain evidence="1">Babe33</strain>
    </source>
</reference>
<protein>
    <submittedName>
        <fullName evidence="1">Uncharacterized protein</fullName>
    </submittedName>
</protein>
<evidence type="ECO:0000313" key="1">
    <source>
        <dbReference type="EMBL" id="KAJ2955303.1"/>
    </source>
</evidence>
<sequence>MKMSTLDKNARFNPYGLVHIFGAEIDGDSVAVALSFYGKSAEFLIPRFRKDDMSEDFDRLRVMLKDIALRMCAPDPDPDPRHEPGYSGHDTARGEMTEHMEWFLQNLNPPEPPFVEDVDTDSGYRLPR</sequence>
<dbReference type="EMBL" id="JANJQO010003880">
    <property type="protein sequence ID" value="KAJ2955303.1"/>
    <property type="molecule type" value="Genomic_DNA"/>
</dbReference>
<dbReference type="Proteomes" id="UP001143910">
    <property type="component" value="Unassembled WGS sequence"/>
</dbReference>